<proteinExistence type="predicted"/>
<evidence type="ECO:0000313" key="1">
    <source>
        <dbReference type="EMBL" id="GAI83170.1"/>
    </source>
</evidence>
<accession>X1T6H6</accession>
<feature type="non-terminal residue" evidence="1">
    <location>
        <position position="1"/>
    </location>
</feature>
<dbReference type="AlphaFoldDB" id="X1T6H6"/>
<protein>
    <submittedName>
        <fullName evidence="1">Uncharacterized protein</fullName>
    </submittedName>
</protein>
<name>X1T6H6_9ZZZZ</name>
<organism evidence="1">
    <name type="scientific">marine sediment metagenome</name>
    <dbReference type="NCBI Taxonomy" id="412755"/>
    <lineage>
        <taxon>unclassified sequences</taxon>
        <taxon>metagenomes</taxon>
        <taxon>ecological metagenomes</taxon>
    </lineage>
</organism>
<reference evidence="1" key="1">
    <citation type="journal article" date="2014" name="Front. Microbiol.">
        <title>High frequency of phylogenetically diverse reductive dehalogenase-homologous genes in deep subseafloor sedimentary metagenomes.</title>
        <authorList>
            <person name="Kawai M."/>
            <person name="Futagami T."/>
            <person name="Toyoda A."/>
            <person name="Takaki Y."/>
            <person name="Nishi S."/>
            <person name="Hori S."/>
            <person name="Arai W."/>
            <person name="Tsubouchi T."/>
            <person name="Morono Y."/>
            <person name="Uchiyama I."/>
            <person name="Ito T."/>
            <person name="Fujiyama A."/>
            <person name="Inagaki F."/>
            <person name="Takami H."/>
        </authorList>
    </citation>
    <scope>NUCLEOTIDE SEQUENCE</scope>
    <source>
        <strain evidence="1">Expedition CK06-06</strain>
    </source>
</reference>
<sequence>DVWVDGIYIRLLDLAGDWDDPKLRGWILDDRKRPMNPYQVADLFEIKDTEHIVAVFDLLCDPDVGLLKKAEFPLAAGEPGGNLG</sequence>
<dbReference type="EMBL" id="BARW01005778">
    <property type="protein sequence ID" value="GAI83170.1"/>
    <property type="molecule type" value="Genomic_DNA"/>
</dbReference>
<comment type="caution">
    <text evidence="1">The sequence shown here is derived from an EMBL/GenBank/DDBJ whole genome shotgun (WGS) entry which is preliminary data.</text>
</comment>
<gene>
    <name evidence="1" type="ORF">S12H4_12287</name>
</gene>